<feature type="compositionally biased region" description="Polar residues" evidence="1">
    <location>
        <begin position="1"/>
        <end position="14"/>
    </location>
</feature>
<protein>
    <submittedName>
        <fullName evidence="2">Uncharacterized protein</fullName>
    </submittedName>
</protein>
<reference evidence="2" key="1">
    <citation type="journal article" date="2013" name="Nat. Commun.">
        <title>Whole-genome sequencing of Oryza brachyantha reveals mechanisms underlying Oryza genome evolution.</title>
        <authorList>
            <person name="Chen J."/>
            <person name="Huang Q."/>
            <person name="Gao D."/>
            <person name="Wang J."/>
            <person name="Lang Y."/>
            <person name="Liu T."/>
            <person name="Li B."/>
            <person name="Bai Z."/>
            <person name="Luis Goicoechea J."/>
            <person name="Liang C."/>
            <person name="Chen C."/>
            <person name="Zhang W."/>
            <person name="Sun S."/>
            <person name="Liao Y."/>
            <person name="Zhang X."/>
            <person name="Yang L."/>
            <person name="Song C."/>
            <person name="Wang M."/>
            <person name="Shi J."/>
            <person name="Liu G."/>
            <person name="Liu J."/>
            <person name="Zhou H."/>
            <person name="Zhou W."/>
            <person name="Yu Q."/>
            <person name="An N."/>
            <person name="Chen Y."/>
            <person name="Cai Q."/>
            <person name="Wang B."/>
            <person name="Liu B."/>
            <person name="Min J."/>
            <person name="Huang Y."/>
            <person name="Wu H."/>
            <person name="Li Z."/>
            <person name="Zhang Y."/>
            <person name="Yin Y."/>
            <person name="Song W."/>
            <person name="Jiang J."/>
            <person name="Jackson S.A."/>
            <person name="Wing R.A."/>
            <person name="Wang J."/>
            <person name="Chen M."/>
        </authorList>
    </citation>
    <scope>NUCLEOTIDE SEQUENCE [LARGE SCALE GENOMIC DNA]</scope>
    <source>
        <strain evidence="2">cv. IRGC 101232</strain>
    </source>
</reference>
<organism evidence="2">
    <name type="scientific">Oryza brachyantha</name>
    <name type="common">malo sina</name>
    <dbReference type="NCBI Taxonomy" id="4533"/>
    <lineage>
        <taxon>Eukaryota</taxon>
        <taxon>Viridiplantae</taxon>
        <taxon>Streptophyta</taxon>
        <taxon>Embryophyta</taxon>
        <taxon>Tracheophyta</taxon>
        <taxon>Spermatophyta</taxon>
        <taxon>Magnoliopsida</taxon>
        <taxon>Liliopsida</taxon>
        <taxon>Poales</taxon>
        <taxon>Poaceae</taxon>
        <taxon>BOP clade</taxon>
        <taxon>Oryzoideae</taxon>
        <taxon>Oryzeae</taxon>
        <taxon>Oryzinae</taxon>
        <taxon>Oryza</taxon>
    </lineage>
</organism>
<sequence length="113" mass="12010">MELKNALSTSSEASLRSRHKTYSITDASHGNVILPSSPPAKPNSSRDMARSSPKTAVPRYGNGTSNRAPSAAYTTQWPLPARDAVLLQSPAVPAVCRPLPDGDTILFCSFLAN</sequence>
<dbReference type="Gramene" id="OB09G25080.1">
    <property type="protein sequence ID" value="OB09G25080.1"/>
    <property type="gene ID" value="OB09G25080"/>
</dbReference>
<dbReference type="EnsemblPlants" id="OB09G25080.1">
    <property type="protein sequence ID" value="OB09G25080.1"/>
    <property type="gene ID" value="OB09G25080"/>
</dbReference>
<keyword evidence="3" id="KW-1185">Reference proteome</keyword>
<proteinExistence type="predicted"/>
<reference evidence="2" key="2">
    <citation type="submission" date="2013-04" db="UniProtKB">
        <authorList>
            <consortium name="EnsemblPlants"/>
        </authorList>
    </citation>
    <scope>IDENTIFICATION</scope>
</reference>
<feature type="region of interest" description="Disordered" evidence="1">
    <location>
        <begin position="1"/>
        <end position="72"/>
    </location>
</feature>
<feature type="compositionally biased region" description="Polar residues" evidence="1">
    <location>
        <begin position="62"/>
        <end position="72"/>
    </location>
</feature>
<dbReference type="eggNOG" id="ENOG502R4EA">
    <property type="taxonomic scope" value="Eukaryota"/>
</dbReference>
<dbReference type="HOGENOM" id="CLU_096642_1_1_1"/>
<evidence type="ECO:0000313" key="2">
    <source>
        <dbReference type="EnsemblPlants" id="OB09G25080.1"/>
    </source>
</evidence>
<dbReference type="Proteomes" id="UP000006038">
    <property type="component" value="Chromosome 9"/>
</dbReference>
<name>J3MZS9_ORYBR</name>
<accession>J3MZS9</accession>
<evidence type="ECO:0000256" key="1">
    <source>
        <dbReference type="SAM" id="MobiDB-lite"/>
    </source>
</evidence>
<evidence type="ECO:0000313" key="3">
    <source>
        <dbReference type="Proteomes" id="UP000006038"/>
    </source>
</evidence>
<dbReference type="AlphaFoldDB" id="J3MZS9"/>